<dbReference type="AlphaFoldDB" id="A0A3A6PNU7"/>
<dbReference type="SUPFAM" id="SSF109854">
    <property type="entry name" value="DinB/YfiT-like putative metalloenzymes"/>
    <property type="match status" value="1"/>
</dbReference>
<dbReference type="RefSeq" id="WP_120113558.1">
    <property type="nucleotide sequence ID" value="NZ_QXQB01000005.1"/>
</dbReference>
<sequence length="165" mass="19230">MDTEVIRELLIHKFREIERRMLLAIHQLNDEELNWRPNDSSNSIANLIVHIRGNIDERIVSGIQGHVITRDRDAEFEPIYLSKEELTKLTEESFLIATSTVAQLNEKHWQQTQLVRGKERSHLDMLFQCAAHFSEHMGQILYIAKLLKDDAYIATSIPRRKADKA</sequence>
<reference evidence="1 2" key="1">
    <citation type="submission" date="2018-09" db="EMBL/GenBank/DDBJ databases">
        <title>Paenibacillus aracenensis nov. sp. isolated from a cave in southern Spain.</title>
        <authorList>
            <person name="Jurado V."/>
            <person name="Gutierrez-Patricio S."/>
            <person name="Gonzalez-Pimentel J.L."/>
            <person name="Miller A.Z."/>
            <person name="Laiz L."/>
            <person name="Saiz-Jimenez C."/>
        </authorList>
    </citation>
    <scope>NUCLEOTIDE SEQUENCE [LARGE SCALE GENOMIC DNA]</scope>
    <source>
        <strain evidence="1 2">JCM 19203</strain>
    </source>
</reference>
<dbReference type="OrthoDB" id="68731at2"/>
<name>A0A3A6PNU7_9BACL</name>
<evidence type="ECO:0000313" key="1">
    <source>
        <dbReference type="EMBL" id="RJX37633.1"/>
    </source>
</evidence>
<dbReference type="Pfam" id="PF07609">
    <property type="entry name" value="DUF1572"/>
    <property type="match status" value="1"/>
</dbReference>
<dbReference type="Proteomes" id="UP000267798">
    <property type="component" value="Unassembled WGS sequence"/>
</dbReference>
<dbReference type="Gene3D" id="1.20.120.450">
    <property type="entry name" value="dinb family like domain"/>
    <property type="match status" value="1"/>
</dbReference>
<comment type="caution">
    <text evidence="1">The sequence shown here is derived from an EMBL/GenBank/DDBJ whole genome shotgun (WGS) entry which is preliminary data.</text>
</comment>
<organism evidence="1 2">
    <name type="scientific">Paenibacillus pinisoli</name>
    <dbReference type="NCBI Taxonomy" id="1276110"/>
    <lineage>
        <taxon>Bacteria</taxon>
        <taxon>Bacillati</taxon>
        <taxon>Bacillota</taxon>
        <taxon>Bacilli</taxon>
        <taxon>Bacillales</taxon>
        <taxon>Paenibacillaceae</taxon>
        <taxon>Paenibacillus</taxon>
    </lineage>
</organism>
<keyword evidence="2" id="KW-1185">Reference proteome</keyword>
<accession>A0A3A6PNU7</accession>
<dbReference type="InterPro" id="IPR034660">
    <property type="entry name" value="DinB/YfiT-like"/>
</dbReference>
<evidence type="ECO:0000313" key="2">
    <source>
        <dbReference type="Proteomes" id="UP000267798"/>
    </source>
</evidence>
<dbReference type="InterPro" id="IPR011466">
    <property type="entry name" value="DUF1572"/>
</dbReference>
<protein>
    <submittedName>
        <fullName evidence="1">DUF1572 domain-containing protein</fullName>
    </submittedName>
</protein>
<proteinExistence type="predicted"/>
<dbReference type="EMBL" id="QXQB01000005">
    <property type="protein sequence ID" value="RJX37633.1"/>
    <property type="molecule type" value="Genomic_DNA"/>
</dbReference>
<gene>
    <name evidence="1" type="ORF">D3P09_21910</name>
</gene>